<keyword evidence="2" id="KW-1185">Reference proteome</keyword>
<organism evidence="1 2">
    <name type="scientific">Leptospira broomii serovar Hurstbridge str. 5399</name>
    <dbReference type="NCBI Taxonomy" id="1049789"/>
    <lineage>
        <taxon>Bacteria</taxon>
        <taxon>Pseudomonadati</taxon>
        <taxon>Spirochaetota</taxon>
        <taxon>Spirochaetia</taxon>
        <taxon>Leptospirales</taxon>
        <taxon>Leptospiraceae</taxon>
        <taxon>Leptospira</taxon>
    </lineage>
</organism>
<gene>
    <name evidence="1" type="ORF">LEP1GSC050_3112</name>
</gene>
<dbReference type="AlphaFoldDB" id="T0FCG9"/>
<reference evidence="1" key="1">
    <citation type="submission" date="2013-05" db="EMBL/GenBank/DDBJ databases">
        <authorList>
            <person name="Harkins D.M."/>
            <person name="Durkin A.S."/>
            <person name="Brinkac L.M."/>
            <person name="Haft D.H."/>
            <person name="Selengut J.D."/>
            <person name="Sanka R."/>
            <person name="DePew J."/>
            <person name="Purushe J."/>
            <person name="Hartskeerl R.A."/>
            <person name="Ahmed A."/>
            <person name="van der Linden H."/>
            <person name="Goris M.G.A."/>
            <person name="Vinetz J.M."/>
            <person name="Sutton G.G."/>
            <person name="Nierman W.C."/>
            <person name="Fouts D.E."/>
        </authorList>
    </citation>
    <scope>NUCLEOTIDE SEQUENCE [LARGE SCALE GENOMIC DNA]</scope>
    <source>
        <strain evidence="1">5399</strain>
    </source>
</reference>
<dbReference type="EMBL" id="AHMO02000008">
    <property type="protein sequence ID" value="EQA45302.1"/>
    <property type="molecule type" value="Genomic_DNA"/>
</dbReference>
<keyword evidence="1" id="KW-0449">Lipoprotein</keyword>
<dbReference type="NCBIfam" id="NF047501">
    <property type="entry name" value="lipo_LIC_13215"/>
    <property type="match status" value="1"/>
</dbReference>
<dbReference type="PROSITE" id="PS51257">
    <property type="entry name" value="PROKAR_LIPOPROTEIN"/>
    <property type="match status" value="1"/>
</dbReference>
<name>T0FCG9_9LEPT</name>
<evidence type="ECO:0000313" key="2">
    <source>
        <dbReference type="Proteomes" id="UP000015454"/>
    </source>
</evidence>
<dbReference type="RefSeq" id="WP_010571272.1">
    <property type="nucleotide sequence ID" value="NZ_AHMO02000008.1"/>
</dbReference>
<dbReference type="OrthoDB" id="325407at2"/>
<comment type="caution">
    <text evidence="1">The sequence shown here is derived from an EMBL/GenBank/DDBJ whole genome shotgun (WGS) entry which is preliminary data.</text>
</comment>
<sequence>MKSKIRNLTVIGSSIIIFSFACKEKVPEITKTIEIPELELILNYEGWIYGESGSEETQPSVIKKNSKKGGSEQDLKVLFYLFDSDEYTKSGIRTSINFVSEPIPPRYSKATIDDYIASIGALYSNLYKNYEMLSVPQRLTIGKHKAALIEGRFLLENFEQSAEIHNYQLIFLKDDHAYIITGSTPENEFKTKGPKILSTLKGIRESKSANSLIP</sequence>
<accession>T0FCG9</accession>
<evidence type="ECO:0000313" key="1">
    <source>
        <dbReference type="EMBL" id="EQA45302.1"/>
    </source>
</evidence>
<protein>
    <submittedName>
        <fullName evidence="1">Lipoprotein</fullName>
    </submittedName>
</protein>
<dbReference type="Gene3D" id="3.40.1000.10">
    <property type="entry name" value="Mog1/PsbP, alpha/beta/alpha sandwich"/>
    <property type="match status" value="1"/>
</dbReference>
<dbReference type="Proteomes" id="UP000015454">
    <property type="component" value="Unassembled WGS sequence"/>
</dbReference>
<proteinExistence type="predicted"/>